<comment type="caution">
    <text evidence="2">The sequence shown here is derived from an EMBL/GenBank/DDBJ whole genome shotgun (WGS) entry which is preliminary data.</text>
</comment>
<feature type="compositionally biased region" description="Low complexity" evidence="1">
    <location>
        <begin position="881"/>
        <end position="890"/>
    </location>
</feature>
<evidence type="ECO:0000313" key="3">
    <source>
        <dbReference type="Proteomes" id="UP000785200"/>
    </source>
</evidence>
<feature type="compositionally biased region" description="Low complexity" evidence="1">
    <location>
        <begin position="957"/>
        <end position="971"/>
    </location>
</feature>
<feature type="region of interest" description="Disordered" evidence="1">
    <location>
        <begin position="1"/>
        <end position="40"/>
    </location>
</feature>
<feature type="compositionally biased region" description="Low complexity" evidence="1">
    <location>
        <begin position="1167"/>
        <end position="1180"/>
    </location>
</feature>
<dbReference type="EMBL" id="VNKQ01000016">
    <property type="protein sequence ID" value="KAG0646166.1"/>
    <property type="molecule type" value="Genomic_DNA"/>
</dbReference>
<feature type="region of interest" description="Disordered" evidence="1">
    <location>
        <begin position="1154"/>
        <end position="1388"/>
    </location>
</feature>
<feature type="compositionally biased region" description="Polar residues" evidence="1">
    <location>
        <begin position="599"/>
        <end position="611"/>
    </location>
</feature>
<feature type="compositionally biased region" description="Basic and acidic residues" evidence="1">
    <location>
        <begin position="465"/>
        <end position="487"/>
    </location>
</feature>
<evidence type="ECO:0000256" key="1">
    <source>
        <dbReference type="SAM" id="MobiDB-lite"/>
    </source>
</evidence>
<feature type="region of interest" description="Disordered" evidence="1">
    <location>
        <begin position="301"/>
        <end position="326"/>
    </location>
</feature>
<reference evidence="2" key="1">
    <citation type="submission" date="2019-07" db="EMBL/GenBank/DDBJ databases">
        <title>Hyphodiscus hymeniophilus genome sequencing and assembly.</title>
        <authorList>
            <person name="Kramer G."/>
            <person name="Nodwell J."/>
        </authorList>
    </citation>
    <scope>NUCLEOTIDE SEQUENCE</scope>
    <source>
        <strain evidence="2">ATCC 34498</strain>
    </source>
</reference>
<evidence type="ECO:0000313" key="2">
    <source>
        <dbReference type="EMBL" id="KAG0646166.1"/>
    </source>
</evidence>
<dbReference type="OrthoDB" id="5382203at2759"/>
<feature type="region of interest" description="Disordered" evidence="1">
    <location>
        <begin position="187"/>
        <end position="208"/>
    </location>
</feature>
<gene>
    <name evidence="2" type="ORF">D0Z07_8338</name>
</gene>
<feature type="compositionally biased region" description="Low complexity" evidence="1">
    <location>
        <begin position="1254"/>
        <end position="1264"/>
    </location>
</feature>
<feature type="region of interest" description="Disordered" evidence="1">
    <location>
        <begin position="769"/>
        <end position="1054"/>
    </location>
</feature>
<keyword evidence="3" id="KW-1185">Reference proteome</keyword>
<feature type="compositionally biased region" description="Low complexity" evidence="1">
    <location>
        <begin position="315"/>
        <end position="325"/>
    </location>
</feature>
<feature type="region of interest" description="Disordered" evidence="1">
    <location>
        <begin position="456"/>
        <end position="524"/>
    </location>
</feature>
<feature type="region of interest" description="Disordered" evidence="1">
    <location>
        <begin position="580"/>
        <end position="709"/>
    </location>
</feature>
<proteinExistence type="predicted"/>
<name>A0A9P6SLI7_9HELO</name>
<organism evidence="2 3">
    <name type="scientific">Hyphodiscus hymeniophilus</name>
    <dbReference type="NCBI Taxonomy" id="353542"/>
    <lineage>
        <taxon>Eukaryota</taxon>
        <taxon>Fungi</taxon>
        <taxon>Dikarya</taxon>
        <taxon>Ascomycota</taxon>
        <taxon>Pezizomycotina</taxon>
        <taxon>Leotiomycetes</taxon>
        <taxon>Helotiales</taxon>
        <taxon>Hyphodiscaceae</taxon>
        <taxon>Hyphodiscus</taxon>
    </lineage>
</organism>
<accession>A0A9P6SLI7</accession>
<protein>
    <submittedName>
        <fullName evidence="2">Uncharacterized protein</fullName>
    </submittedName>
</protein>
<feature type="compositionally biased region" description="Low complexity" evidence="1">
    <location>
        <begin position="835"/>
        <end position="844"/>
    </location>
</feature>
<dbReference type="Proteomes" id="UP000785200">
    <property type="component" value="Unassembled WGS sequence"/>
</dbReference>
<feature type="compositionally biased region" description="Polar residues" evidence="1">
    <location>
        <begin position="901"/>
        <end position="932"/>
    </location>
</feature>
<feature type="compositionally biased region" description="Acidic residues" evidence="1">
    <location>
        <begin position="187"/>
        <end position="198"/>
    </location>
</feature>
<feature type="compositionally biased region" description="Basic and acidic residues" evidence="1">
    <location>
        <begin position="1016"/>
        <end position="1025"/>
    </location>
</feature>
<feature type="compositionally biased region" description="Polar residues" evidence="1">
    <location>
        <begin position="813"/>
        <end position="824"/>
    </location>
</feature>
<sequence>MAPTEISLQSVSPRTNRSHSISSDRPSLTGYGGLLSPPMSSSPEPAFIAASAASQIVTNDHDSQADTWLDQHGIEPSGETAMVAPLALKLVNRFLDQLLFNFLSISRSTSLASLRPAVAEVLKPKLAKEAISGADQELHEYLGGGEDEELMAFHNGLEPTGDWDLELVWKRTRLRCMVYSSLGDMEEEDEDLYTEQEQLDGPPGSNNRFSNNPGVVSPAVAIFLTSILEFMGEQVLVVAGQAAYHRLRARHERQDRDGTSTYSEIAERVVVEESDMERVALDRTLGRLWRGWKKRIRSPNTSMSMTHSFSRESLRSQAQASRSASIAPEDNIKEILQRPSIDAALATHEYAAAVPLPMSDDDIREIEIPGLAKQVGDEEDDEEKEELIPQKQRPKSLMIFTSHLSDQLLTPTSSQPQTPIFLASSGRKRSHSLPSPVQSIFTSPIAKRAKSGIVETNDDHEMEDEPARKEVSNNKAVTKAEEQHSEDLDMAEVPVMGEASDERVAAKTEGTQFEESDQIKDLSQGSKSMIAEVIASAATIGATAVAGIAAAVNGQAPQTDVDYKEEIDAEEEFIEEPQILTSSRVSIGGPLTPDESRAPSRQGSVRANSVHSLRLIDVASPKSPSRSRHGSVDAADYVGGRPTIGSRPNSIHSMLDGPTPRMASPVSRGPTSSPLVRAGSQLSSRHARNSAEEPIFEEKEATETESTPTTAVPTDIAAVMPGVNVLKTPTSHQTIPRTTSKDGASQASGFVLSAPPVARKSQVIVGQGVNEPQAPPTTSNLGVSSKALGIEGGVPPLTPLREMMEGAPDTSDEASSIALSQDGYSASEHGLNGHSPSVSASSSAYTQRDPSRSIRPHATSIPRHSPPMPKEQSKRPNHTPGSASGSSSVSNKLKPVRTSEESPTNAAGDKSQSFEQLIHSDQTIQYTLTPKNMRNIEGLPESPRFAAPPMVHNSQESSRPLTSRSHSSSVSKYTGFHANPTAETPKSTKSNKVSRPTPGPAANMGARLRPNAPQPRDARVERESMGDLAEFISSTAPPGSYEPVPPRTAPAESGYRGINGNARTFSGATARVGTANSLPRRAGSSAGRNRLQARDAVVSHGDSISDLIDFVRSGPQLEKEAHRIPRTVAPFRTTMDSDQMSGAVGGKAIDASLPDPRYSQATESMHSSINSQSALLSSSAKTNRPLPVQSRGKFDEEDMMPKRKQRKVPDMYQIDFSDEEEEYQAATHSRPKPVKEESLAEFLASVPPPPDSSPAPLYTAAPKPGKIKKKSSSTSIMSRFGRRDSGPHPPPKPKSSGHDTRSTGHPPQLPTHTPLAVQFSSSKPATYEPARGPGSDYVSQLDTARNKVVRKNYQPREAVYTTSRTNDLASFLRSEPPPSSSQPQTFTPTLQRDEASAFQRMFGRKKVH</sequence>
<feature type="compositionally biased region" description="Polar residues" evidence="1">
    <location>
        <begin position="981"/>
        <end position="994"/>
    </location>
</feature>
<feature type="compositionally biased region" description="Polar residues" evidence="1">
    <location>
        <begin position="1"/>
        <end position="26"/>
    </location>
</feature>
<feature type="compositionally biased region" description="Polar residues" evidence="1">
    <location>
        <begin position="669"/>
        <end position="684"/>
    </location>
</feature>